<dbReference type="Pfam" id="PF15979">
    <property type="entry name" value="Glyco_hydro_115"/>
    <property type="match status" value="1"/>
</dbReference>
<evidence type="ECO:0000259" key="2">
    <source>
        <dbReference type="Pfam" id="PF17829"/>
    </source>
</evidence>
<feature type="domain" description="Gylcosyl hydrolase 115 C-terminal" evidence="2">
    <location>
        <begin position="796"/>
        <end position="967"/>
    </location>
</feature>
<reference evidence="6" key="2">
    <citation type="journal article" date="2016" name="J. Biol. Chem.">
        <title>Biochemical and Structural Characterization of a Five-domain GH115 alpha-Glucuronidase from the Marine Bacterium Saccharophagus degradans 2-40T.</title>
        <authorList>
            <person name="Wang W."/>
            <person name="Yan R."/>
            <person name="Nocek B.P."/>
            <person name="Vuong T.V."/>
            <person name="Di Leo R."/>
            <person name="Xu X."/>
            <person name="Cui H."/>
            <person name="Gatenholm P."/>
            <person name="Toriz G."/>
            <person name="Tenkanen M."/>
            <person name="Savchenko A."/>
            <person name="Master E.R."/>
        </authorList>
    </citation>
    <scope>X-RAY CRYSTALLOGRAPHY (1.93 ANGSTROMS) OF 37-975</scope>
</reference>
<reference evidence="4 5" key="1">
    <citation type="journal article" date="2008" name="PLoS Genet.">
        <title>Complete genome sequence of the complex carbohydrate-degrading marine bacterium, Saccharophagus degradans strain 2-40 T.</title>
        <authorList>
            <person name="Weiner R.M."/>
            <person name="Taylor L.E.II."/>
            <person name="Henrissat B."/>
            <person name="Hauser L."/>
            <person name="Land M."/>
            <person name="Coutinho P.M."/>
            <person name="Rancurel C."/>
            <person name="Saunders E.H."/>
            <person name="Longmire A.G."/>
            <person name="Zhang H."/>
            <person name="Bayer E.A."/>
            <person name="Gilbert H.J."/>
            <person name="Larimer F."/>
            <person name="Zhulin I.B."/>
            <person name="Ekborg N.A."/>
            <person name="Lamed R."/>
            <person name="Richardson P.M."/>
            <person name="Borovok I."/>
            <person name="Hutcheson S."/>
        </authorList>
    </citation>
    <scope>NUCLEOTIDE SEQUENCE [LARGE SCALE GENOMIC DNA]</scope>
    <source>
        <strain evidence="5">2-40 / ATCC 43961 / DSM 17024</strain>
    </source>
</reference>
<dbReference type="AlphaFoldDB" id="Q21JW4"/>
<dbReference type="PDB" id="4ZMH">
    <property type="method" value="X-ray"/>
    <property type="resolution" value="1.93 A"/>
    <property type="chains" value="A/B=37-975"/>
</dbReference>
<dbReference type="InterPro" id="IPR041437">
    <property type="entry name" value="GH115_C"/>
</dbReference>
<dbReference type="EMBL" id="CP000282">
    <property type="protein sequence ID" value="ABD81015.1"/>
    <property type="molecule type" value="Genomic_DNA"/>
</dbReference>
<gene>
    <name evidence="4" type="ordered locus">Sde_1755</name>
</gene>
<dbReference type="CAZy" id="GH115">
    <property type="family name" value="Glycoside Hydrolase Family 115"/>
</dbReference>
<dbReference type="GO" id="GO:0016787">
    <property type="term" value="F:hydrolase activity"/>
    <property type="evidence" value="ECO:0007669"/>
    <property type="project" value="UniProtKB-KW"/>
</dbReference>
<dbReference type="BRENDA" id="3.2.1.131">
    <property type="organism ID" value="7555"/>
</dbReference>
<keyword evidence="1" id="KW-0378">Hydrolase</keyword>
<evidence type="ECO:0000259" key="3">
    <source>
        <dbReference type="Pfam" id="PF19190"/>
    </source>
</evidence>
<evidence type="ECO:0007829" key="6">
    <source>
        <dbReference type="PDB" id="4ZMH"/>
    </source>
</evidence>
<evidence type="ECO:0000313" key="5">
    <source>
        <dbReference type="Proteomes" id="UP000001947"/>
    </source>
</evidence>
<dbReference type="InterPro" id="IPR024361">
    <property type="entry name" value="BACON"/>
</dbReference>
<dbReference type="PANTHER" id="PTHR37842:SF2">
    <property type="entry name" value="GYLCOSYL HYDROLASE 115 C-TERMINAL DOMAIN-CONTAINING PROTEIN"/>
    <property type="match status" value="1"/>
</dbReference>
<dbReference type="Proteomes" id="UP000001947">
    <property type="component" value="Chromosome"/>
</dbReference>
<dbReference type="InterPro" id="IPR042301">
    <property type="entry name" value="GH115_sf"/>
</dbReference>
<dbReference type="Pfam" id="PF17829">
    <property type="entry name" value="GH115_C"/>
    <property type="match status" value="1"/>
</dbReference>
<dbReference type="InterPro" id="IPR031924">
    <property type="entry name" value="GH115"/>
</dbReference>
<name>Q21JW4_SACD2</name>
<dbReference type="Gene3D" id="3.20.20.520">
    <property type="entry name" value="Glycosyl hydrolase family 115"/>
    <property type="match status" value="1"/>
</dbReference>
<dbReference type="HOGENOM" id="CLU_004852_0_0_6"/>
<dbReference type="GO" id="GO:0005975">
    <property type="term" value="P:carbohydrate metabolic process"/>
    <property type="evidence" value="ECO:0007669"/>
    <property type="project" value="UniProtKB-ARBA"/>
</dbReference>
<feature type="domain" description="BACON" evidence="3">
    <location>
        <begin position="705"/>
        <end position="776"/>
    </location>
</feature>
<proteinExistence type="evidence at protein level"/>
<dbReference type="PDBsum" id="4ZMH"/>
<dbReference type="BRENDA" id="3.2.1.139">
    <property type="organism ID" value="7555"/>
</dbReference>
<protein>
    <recommendedName>
        <fullName evidence="7">Gylcosyl hydrolase 115 C-terminal domain-containing protein</fullName>
    </recommendedName>
</protein>
<dbReference type="KEGG" id="sde:Sde_1755"/>
<dbReference type="SMR" id="Q21JW4"/>
<dbReference type="STRING" id="203122.Sde_1755"/>
<dbReference type="Gene3D" id="3.30.379.10">
    <property type="entry name" value="Chitobiase/beta-hexosaminidase domain 2-like"/>
    <property type="match status" value="1"/>
</dbReference>
<organism evidence="4 5">
    <name type="scientific">Saccharophagus degradans (strain 2-40 / ATCC 43961 / DSM 17024)</name>
    <dbReference type="NCBI Taxonomy" id="203122"/>
    <lineage>
        <taxon>Bacteria</taxon>
        <taxon>Pseudomonadati</taxon>
        <taxon>Pseudomonadota</taxon>
        <taxon>Gammaproteobacteria</taxon>
        <taxon>Cellvibrionales</taxon>
        <taxon>Cellvibrionaceae</taxon>
        <taxon>Saccharophagus</taxon>
    </lineage>
</organism>
<dbReference type="Gene3D" id="2.60.120.1620">
    <property type="match status" value="1"/>
</dbReference>
<dbReference type="eggNOG" id="COG2730">
    <property type="taxonomic scope" value="Bacteria"/>
</dbReference>
<dbReference type="PANTHER" id="PTHR37842">
    <property type="match status" value="1"/>
</dbReference>
<evidence type="ECO:0000256" key="1">
    <source>
        <dbReference type="ARBA" id="ARBA00022801"/>
    </source>
</evidence>
<dbReference type="EvolutionaryTrace" id="Q21JW4"/>
<keyword evidence="5" id="KW-1185">Reference proteome</keyword>
<keyword evidence="6" id="KW-0002">3D-structure</keyword>
<dbReference type="Pfam" id="PF19190">
    <property type="entry name" value="BACON_2"/>
    <property type="match status" value="1"/>
</dbReference>
<dbReference type="SUPFAM" id="SSF55545">
    <property type="entry name" value="beta-N-acetylhexosaminidase-like domain"/>
    <property type="match status" value="1"/>
</dbReference>
<sequence length="975" mass="109992">MLRVHVFIKTTYLLKRFAMCWLIALSLLTSNAVLALGDAGYISFKANGGVRLADEEHLASLLVDTNDYKGLQRAAADLQTDMQRVTGKLPTLHSQLKDAGRHAVIIGSVGRSGLIQLLVEQNKLNVADIEGQWEAYKLVVVDKPFPNIEKALVIAGSDMRGAIFGVYDLSQQIGVSPWYWWADVPVQPQSKLYVRGDTHIVEQPKVQYRGIFLNDEAPALTNWVHANYGNYNSQFYTQVFELLLRLKANFLWPAMWNNSFSVDDPLNPVLANEYGIVMSTSHHEPMMRAHKEWHGMGRWDFTTNADALKQFWREGVERNSPYENIITMAMRGDGDEAMSEDANVELLEQIVEAQRNIIAEVFEPKGKQVTEVPQVWCLYKEVQDYYEKGMRVPDDITLLWADDNWGNIRRLPTAEERKRSGGAGVYYHFDYVGGPRSYRWINTTPLAKIWEQMHLAYKYEANKIWIVNVGDLKPMEAPIEYFLEMAWNPEQWPKERITQFAELWAEREFGPTYAKEIAQLVQDYTQHNGRRKPELQEAKTYSLLNYDEAARIEQQLTDMESRAETLFNKIPANQRDAYYQLVMHPVLASATVTKMYIAQARNRLYAKQGRPIANSYGQQVKELFEKDAALTKRYHSINNGKWNHFMSQPHIGYTHWNNPEDNIMPVVSVVSKGNNADMGVAVEGMEPAWPTQDVAFALPTFTPYGKQTKILTVFNKGVKPLKFSVSSGAAWLKVSASSGEITHQEMQIQVSIDWAKLPLGIHESNVTIKGPSWVAANIKVTANKPAKVIPLKKLTGFVEADGYISFDAAATTHSKAVDGFEWQEIPAHGRTHSSMSVYPIRDASFAAPANASANTAPQMHYSITLLTAGEVTVEGLFAPTWPIHPERGLRYAIAFDDQPPQIVDVLAGNSHKVWQESVRTGVRRASSKHTLTAGTHTMKVWAIDPAVTVQKWIIDTGELKPSYLGPTPSPRGGKH</sequence>
<accession>Q21JW4</accession>
<dbReference type="Gene3D" id="1.20.58.2150">
    <property type="match status" value="1"/>
</dbReference>
<evidence type="ECO:0008006" key="7">
    <source>
        <dbReference type="Google" id="ProtNLM"/>
    </source>
</evidence>
<dbReference type="InterPro" id="IPR029018">
    <property type="entry name" value="Hex-like_dom2"/>
</dbReference>
<evidence type="ECO:0000313" key="4">
    <source>
        <dbReference type="EMBL" id="ABD81015.1"/>
    </source>
</evidence>